<dbReference type="AlphaFoldDB" id="A0A7M7K193"/>
<sequence length="277" mass="30633">MHGMAYTRTNNPVKFIGVGWIPAGLGVCIATAALVSFVWAVLSEDVTVFAPFISETGADPPQSGFFSLMILVSCIWSAVTMVLRYSIVRQLLRFNQGGWLNFCALAVGFLCIFGLAIVAAYPLTSSNGIHDFGATTMFLLGVVYCLMQSILSAWMYPWHNGKVIVAVRAVITTIAVTTAITTTICQVTAKRLWLESGITKPDDMRLPGDPAFSWFMAAAVSEWITVAMFVTYFFSFIREFNKVVLELDTYPLVDHFDDDIEIRFASSEHTPLYKSVL</sequence>
<dbReference type="Proteomes" id="UP000594260">
    <property type="component" value="Unplaced"/>
</dbReference>
<feature type="transmembrane region" description="Helical" evidence="6">
    <location>
        <begin position="163"/>
        <end position="184"/>
    </location>
</feature>
<dbReference type="OrthoDB" id="191706at2759"/>
<comment type="similarity">
    <text evidence="2">Belongs to the DRAM/TMEM150 family.</text>
</comment>
<dbReference type="EnsemblMetazoa" id="XM_022804423">
    <property type="protein sequence ID" value="XP_022660158"/>
    <property type="gene ID" value="LOC111249943"/>
</dbReference>
<evidence type="ECO:0000313" key="8">
    <source>
        <dbReference type="EnsemblMetazoa" id="XP_022660163"/>
    </source>
</evidence>
<dbReference type="InterPro" id="IPR019402">
    <property type="entry name" value="CWH43_N"/>
</dbReference>
<evidence type="ECO:0000256" key="1">
    <source>
        <dbReference type="ARBA" id="ARBA00004127"/>
    </source>
</evidence>
<dbReference type="EnsemblMetazoa" id="XM_022804428">
    <property type="protein sequence ID" value="XP_022660163"/>
    <property type="gene ID" value="LOC111249943"/>
</dbReference>
<name>A0A7M7K193_VARDE</name>
<keyword evidence="4 6" id="KW-1133">Transmembrane helix</keyword>
<dbReference type="EnsemblMetazoa" id="XM_022804425">
    <property type="protein sequence ID" value="XP_022660160"/>
    <property type="gene ID" value="LOC111249943"/>
</dbReference>
<dbReference type="GO" id="GO:0012505">
    <property type="term" value="C:endomembrane system"/>
    <property type="evidence" value="ECO:0007669"/>
    <property type="project" value="UniProtKB-SubCell"/>
</dbReference>
<keyword evidence="3 6" id="KW-0812">Transmembrane</keyword>
<dbReference type="GO" id="GO:0005764">
    <property type="term" value="C:lysosome"/>
    <property type="evidence" value="ECO:0007669"/>
    <property type="project" value="TreeGrafter"/>
</dbReference>
<feature type="domain" description="CWH43-like N-terminal" evidence="7">
    <location>
        <begin position="19"/>
        <end position="242"/>
    </location>
</feature>
<dbReference type="RefSeq" id="XP_022660162.1">
    <property type="nucleotide sequence ID" value="XM_022804427.1"/>
</dbReference>
<feature type="transmembrane region" description="Helical" evidence="6">
    <location>
        <begin position="62"/>
        <end position="87"/>
    </location>
</feature>
<dbReference type="KEGG" id="vde:111249943"/>
<dbReference type="GO" id="GO:0010506">
    <property type="term" value="P:regulation of autophagy"/>
    <property type="evidence" value="ECO:0007669"/>
    <property type="project" value="TreeGrafter"/>
</dbReference>
<evidence type="ECO:0000259" key="7">
    <source>
        <dbReference type="Pfam" id="PF10277"/>
    </source>
</evidence>
<reference evidence="8" key="1">
    <citation type="submission" date="2021-01" db="UniProtKB">
        <authorList>
            <consortium name="EnsemblMetazoa"/>
        </authorList>
    </citation>
    <scope>IDENTIFICATION</scope>
</reference>
<dbReference type="PANTHER" id="PTHR21324">
    <property type="entry name" value="FASTING-INDUCIBLE INTEGRAL MEMBRANE PROTEIN TM6P1-RELATED"/>
    <property type="match status" value="1"/>
</dbReference>
<evidence type="ECO:0000256" key="3">
    <source>
        <dbReference type="ARBA" id="ARBA00022692"/>
    </source>
</evidence>
<feature type="transmembrane region" description="Helical" evidence="6">
    <location>
        <begin position="133"/>
        <end position="156"/>
    </location>
</feature>
<evidence type="ECO:0000313" key="9">
    <source>
        <dbReference type="Proteomes" id="UP000594260"/>
    </source>
</evidence>
<feature type="transmembrane region" description="Helical" evidence="6">
    <location>
        <begin position="99"/>
        <end position="121"/>
    </location>
</feature>
<dbReference type="InParanoid" id="A0A7M7K193"/>
<evidence type="ECO:0000256" key="2">
    <source>
        <dbReference type="ARBA" id="ARBA00006565"/>
    </source>
</evidence>
<comment type="subcellular location">
    <subcellularLocation>
        <location evidence="1">Endomembrane system</location>
        <topology evidence="1">Multi-pass membrane protein</topology>
    </subcellularLocation>
</comment>
<dbReference type="EnsemblMetazoa" id="XM_022804424">
    <property type="protein sequence ID" value="XP_022660159"/>
    <property type="gene ID" value="LOC111249943"/>
</dbReference>
<dbReference type="RefSeq" id="XP_022660160.1">
    <property type="nucleotide sequence ID" value="XM_022804425.1"/>
</dbReference>
<dbReference type="Pfam" id="PF10277">
    <property type="entry name" value="Frag1"/>
    <property type="match status" value="1"/>
</dbReference>
<feature type="transmembrane region" description="Helical" evidence="6">
    <location>
        <begin position="211"/>
        <end position="234"/>
    </location>
</feature>
<evidence type="ECO:0000256" key="4">
    <source>
        <dbReference type="ARBA" id="ARBA00022989"/>
    </source>
</evidence>
<dbReference type="PANTHER" id="PTHR21324:SF11">
    <property type="entry name" value="DNA DAMAGE-REGULATED AUTOPHAGY MODULATOR PROTEIN 1"/>
    <property type="match status" value="1"/>
</dbReference>
<protein>
    <recommendedName>
        <fullName evidence="7">CWH43-like N-terminal domain-containing protein</fullName>
    </recommendedName>
</protein>
<dbReference type="InterPro" id="IPR050911">
    <property type="entry name" value="DRAM/TMEM150_Autophagy_Mod"/>
</dbReference>
<keyword evidence="9" id="KW-1185">Reference proteome</keyword>
<dbReference type="RefSeq" id="XP_022660163.1">
    <property type="nucleotide sequence ID" value="XM_022804428.1"/>
</dbReference>
<proteinExistence type="inferred from homology"/>
<dbReference type="EnsemblMetazoa" id="XM_022804427">
    <property type="protein sequence ID" value="XP_022660162"/>
    <property type="gene ID" value="LOC111249943"/>
</dbReference>
<accession>A0A7M7K193</accession>
<dbReference type="EnsemblMetazoa" id="XM_022804426">
    <property type="protein sequence ID" value="XP_022660161"/>
    <property type="gene ID" value="LOC111249943"/>
</dbReference>
<evidence type="ECO:0000256" key="6">
    <source>
        <dbReference type="SAM" id="Phobius"/>
    </source>
</evidence>
<keyword evidence="5 6" id="KW-0472">Membrane</keyword>
<feature type="transmembrane region" description="Helical" evidence="6">
    <location>
        <begin position="20"/>
        <end position="42"/>
    </location>
</feature>
<dbReference type="RefSeq" id="XP_022660159.1">
    <property type="nucleotide sequence ID" value="XM_022804424.1"/>
</dbReference>
<dbReference type="GeneID" id="111249943"/>
<dbReference type="OMA" id="TAYVRYH"/>
<organism evidence="8 9">
    <name type="scientific">Varroa destructor</name>
    <name type="common">Honeybee mite</name>
    <dbReference type="NCBI Taxonomy" id="109461"/>
    <lineage>
        <taxon>Eukaryota</taxon>
        <taxon>Metazoa</taxon>
        <taxon>Ecdysozoa</taxon>
        <taxon>Arthropoda</taxon>
        <taxon>Chelicerata</taxon>
        <taxon>Arachnida</taxon>
        <taxon>Acari</taxon>
        <taxon>Parasitiformes</taxon>
        <taxon>Mesostigmata</taxon>
        <taxon>Gamasina</taxon>
        <taxon>Dermanyssoidea</taxon>
        <taxon>Varroidae</taxon>
        <taxon>Varroa</taxon>
    </lineage>
</organism>
<evidence type="ECO:0000256" key="5">
    <source>
        <dbReference type="ARBA" id="ARBA00023136"/>
    </source>
</evidence>
<dbReference type="RefSeq" id="XP_022660158.1">
    <property type="nucleotide sequence ID" value="XM_022804423.1"/>
</dbReference>
<dbReference type="RefSeq" id="XP_022660161.1">
    <property type="nucleotide sequence ID" value="XM_022804426.1"/>
</dbReference>